<sequence>MVLYSATSQRISGRVSSIASKNRNDVVVHPSPANEASVPVVPTAVRTKRKRNSIASGAKRSVAGALSTAMGGPAVAGSQLGIGGLVTTTIPTPTTTTTAIPKAQTGAAASVVHFHPVPPPRPLRKATNSAAAAAASRLAAKVSGAETAVSAVQESLPIAGSGSVSTTGTAGLHNYPPAIKKSSLSTRKVGGGKATESSSVKRRVKFSANVHTYPSNTSTKKSARIGELQLKKRTKKLKRNRSRREGGAGPLLAAVTNDTTASISQEIPPKPITIGGIEDPLKTPRILRLNVVGKPKPKKITGKAALAEALRRKALSEKATKSAPTRNRVKSVKAKAKVAAAAAAAAVASKSGASASSSQLVEKPKAAAVVTPRKKATGLARKATTTSIAGTPLVHERQSHGKVRS</sequence>
<protein>
    <submittedName>
        <fullName evidence="2">Uncharacterized protein</fullName>
    </submittedName>
</protein>
<dbReference type="eggNOG" id="KOG3173">
    <property type="taxonomic scope" value="Eukaryota"/>
</dbReference>
<evidence type="ECO:0000256" key="1">
    <source>
        <dbReference type="SAM" id="MobiDB-lite"/>
    </source>
</evidence>
<accession>A0A0P9C7K9</accession>
<proteinExistence type="predicted"/>
<reference evidence="2 3" key="1">
    <citation type="journal article" date="2007" name="Nature">
        <title>Evolution of genes and genomes on the Drosophila phylogeny.</title>
        <authorList>
            <consortium name="Drosophila 12 Genomes Consortium"/>
            <person name="Clark A.G."/>
            <person name="Eisen M.B."/>
            <person name="Smith D.R."/>
            <person name="Bergman C.M."/>
            <person name="Oliver B."/>
            <person name="Markow T.A."/>
            <person name="Kaufman T.C."/>
            <person name="Kellis M."/>
            <person name="Gelbart W."/>
            <person name="Iyer V.N."/>
            <person name="Pollard D.A."/>
            <person name="Sackton T.B."/>
            <person name="Larracuente A.M."/>
            <person name="Singh N.D."/>
            <person name="Abad J.P."/>
            <person name="Abt D.N."/>
            <person name="Adryan B."/>
            <person name="Aguade M."/>
            <person name="Akashi H."/>
            <person name="Anderson W.W."/>
            <person name="Aquadro C.F."/>
            <person name="Ardell D.H."/>
            <person name="Arguello R."/>
            <person name="Artieri C.G."/>
            <person name="Barbash D.A."/>
            <person name="Barker D."/>
            <person name="Barsanti P."/>
            <person name="Batterham P."/>
            <person name="Batzoglou S."/>
            <person name="Begun D."/>
            <person name="Bhutkar A."/>
            <person name="Blanco E."/>
            <person name="Bosak S.A."/>
            <person name="Bradley R.K."/>
            <person name="Brand A.D."/>
            <person name="Brent M.R."/>
            <person name="Brooks A.N."/>
            <person name="Brown R.H."/>
            <person name="Butlin R.K."/>
            <person name="Caggese C."/>
            <person name="Calvi B.R."/>
            <person name="Bernardo de Carvalho A."/>
            <person name="Caspi A."/>
            <person name="Castrezana S."/>
            <person name="Celniker S.E."/>
            <person name="Chang J.L."/>
            <person name="Chapple C."/>
            <person name="Chatterji S."/>
            <person name="Chinwalla A."/>
            <person name="Civetta A."/>
            <person name="Clifton S.W."/>
            <person name="Comeron J.M."/>
            <person name="Costello J.C."/>
            <person name="Coyne J.A."/>
            <person name="Daub J."/>
            <person name="David R.G."/>
            <person name="Delcher A.L."/>
            <person name="Delehaunty K."/>
            <person name="Do C.B."/>
            <person name="Ebling H."/>
            <person name="Edwards K."/>
            <person name="Eickbush T."/>
            <person name="Evans J.D."/>
            <person name="Filipski A."/>
            <person name="Findeiss S."/>
            <person name="Freyhult E."/>
            <person name="Fulton L."/>
            <person name="Fulton R."/>
            <person name="Garcia A.C."/>
            <person name="Gardiner A."/>
            <person name="Garfield D.A."/>
            <person name="Garvin B.E."/>
            <person name="Gibson G."/>
            <person name="Gilbert D."/>
            <person name="Gnerre S."/>
            <person name="Godfrey J."/>
            <person name="Good R."/>
            <person name="Gotea V."/>
            <person name="Gravely B."/>
            <person name="Greenberg A.J."/>
            <person name="Griffiths-Jones S."/>
            <person name="Gross S."/>
            <person name="Guigo R."/>
            <person name="Gustafson E.A."/>
            <person name="Haerty W."/>
            <person name="Hahn M.W."/>
            <person name="Halligan D.L."/>
            <person name="Halpern A.L."/>
            <person name="Halter G.M."/>
            <person name="Han M.V."/>
            <person name="Heger A."/>
            <person name="Hillier L."/>
            <person name="Hinrichs A.S."/>
            <person name="Holmes I."/>
            <person name="Hoskins R.A."/>
            <person name="Hubisz M.J."/>
            <person name="Hultmark D."/>
            <person name="Huntley M.A."/>
            <person name="Jaffe D.B."/>
            <person name="Jagadeeshan S."/>
            <person name="Jeck W.R."/>
            <person name="Johnson J."/>
            <person name="Jones C.D."/>
            <person name="Jordan W.C."/>
            <person name="Karpen G.H."/>
            <person name="Kataoka E."/>
            <person name="Keightley P.D."/>
            <person name="Kheradpour P."/>
            <person name="Kirkness E.F."/>
            <person name="Koerich L.B."/>
            <person name="Kristiansen K."/>
            <person name="Kudrna D."/>
            <person name="Kulathinal R.J."/>
            <person name="Kumar S."/>
            <person name="Kwok R."/>
            <person name="Lander E."/>
            <person name="Langley C.H."/>
            <person name="Lapoint R."/>
            <person name="Lazzaro B.P."/>
            <person name="Lee S.J."/>
            <person name="Levesque L."/>
            <person name="Li R."/>
            <person name="Lin C.F."/>
            <person name="Lin M.F."/>
            <person name="Lindblad-Toh K."/>
            <person name="Llopart A."/>
            <person name="Long M."/>
            <person name="Low L."/>
            <person name="Lozovsky E."/>
            <person name="Lu J."/>
            <person name="Luo M."/>
            <person name="Machado C.A."/>
            <person name="Makalowski W."/>
            <person name="Marzo M."/>
            <person name="Matsuda M."/>
            <person name="Matzkin L."/>
            <person name="McAllister B."/>
            <person name="McBride C.S."/>
            <person name="McKernan B."/>
            <person name="McKernan K."/>
            <person name="Mendez-Lago M."/>
            <person name="Minx P."/>
            <person name="Mollenhauer M.U."/>
            <person name="Montooth K."/>
            <person name="Mount S.M."/>
            <person name="Mu X."/>
            <person name="Myers E."/>
            <person name="Negre B."/>
            <person name="Newfeld S."/>
            <person name="Nielsen R."/>
            <person name="Noor M.A."/>
            <person name="O'Grady P."/>
            <person name="Pachter L."/>
            <person name="Papaceit M."/>
            <person name="Parisi M.J."/>
            <person name="Parisi M."/>
            <person name="Parts L."/>
            <person name="Pedersen J.S."/>
            <person name="Pesole G."/>
            <person name="Phillippy A.M."/>
            <person name="Ponting C.P."/>
            <person name="Pop M."/>
            <person name="Porcelli D."/>
            <person name="Powell J.R."/>
            <person name="Prohaska S."/>
            <person name="Pruitt K."/>
            <person name="Puig M."/>
            <person name="Quesneville H."/>
            <person name="Ram K.R."/>
            <person name="Rand D."/>
            <person name="Rasmussen M.D."/>
            <person name="Reed L.K."/>
            <person name="Reenan R."/>
            <person name="Reily A."/>
            <person name="Remington K.A."/>
            <person name="Rieger T.T."/>
            <person name="Ritchie M.G."/>
            <person name="Robin C."/>
            <person name="Rogers Y.H."/>
            <person name="Rohde C."/>
            <person name="Rozas J."/>
            <person name="Rubenfield M.J."/>
            <person name="Ruiz A."/>
            <person name="Russo S."/>
            <person name="Salzberg S.L."/>
            <person name="Sanchez-Gracia A."/>
            <person name="Saranga D.J."/>
            <person name="Sato H."/>
            <person name="Schaeffer S.W."/>
            <person name="Schatz M.C."/>
            <person name="Schlenke T."/>
            <person name="Schwartz R."/>
            <person name="Segarra C."/>
            <person name="Singh R.S."/>
            <person name="Sirot L."/>
            <person name="Sirota M."/>
            <person name="Sisneros N.B."/>
            <person name="Smith C.D."/>
            <person name="Smith T.F."/>
            <person name="Spieth J."/>
            <person name="Stage D.E."/>
            <person name="Stark A."/>
            <person name="Stephan W."/>
            <person name="Strausberg R.L."/>
            <person name="Strempel S."/>
            <person name="Sturgill D."/>
            <person name="Sutton G."/>
            <person name="Sutton G.G."/>
            <person name="Tao W."/>
            <person name="Teichmann S."/>
            <person name="Tobari Y.N."/>
            <person name="Tomimura Y."/>
            <person name="Tsolas J.M."/>
            <person name="Valente V.L."/>
            <person name="Venter E."/>
            <person name="Venter J.C."/>
            <person name="Vicario S."/>
            <person name="Vieira F.G."/>
            <person name="Vilella A.J."/>
            <person name="Villasante A."/>
            <person name="Walenz B."/>
            <person name="Wang J."/>
            <person name="Wasserman M."/>
            <person name="Watts T."/>
            <person name="Wilson D."/>
            <person name="Wilson R.K."/>
            <person name="Wing R.A."/>
            <person name="Wolfner M.F."/>
            <person name="Wong A."/>
            <person name="Wong G.K."/>
            <person name="Wu C.I."/>
            <person name="Wu G."/>
            <person name="Yamamoto D."/>
            <person name="Yang H.P."/>
            <person name="Yang S.P."/>
            <person name="Yorke J.A."/>
            <person name="Yoshida K."/>
            <person name="Zdobnov E."/>
            <person name="Zhang P."/>
            <person name="Zhang Y."/>
            <person name="Zimin A.V."/>
            <person name="Baldwin J."/>
            <person name="Abdouelleil A."/>
            <person name="Abdulkadir J."/>
            <person name="Abebe A."/>
            <person name="Abera B."/>
            <person name="Abreu J."/>
            <person name="Acer S.C."/>
            <person name="Aftuck L."/>
            <person name="Alexander A."/>
            <person name="An P."/>
            <person name="Anderson E."/>
            <person name="Anderson S."/>
            <person name="Arachi H."/>
            <person name="Azer M."/>
            <person name="Bachantsang P."/>
            <person name="Barry A."/>
            <person name="Bayul T."/>
            <person name="Berlin A."/>
            <person name="Bessette D."/>
            <person name="Bloom T."/>
            <person name="Blye J."/>
            <person name="Boguslavskiy L."/>
            <person name="Bonnet C."/>
            <person name="Boukhgalter B."/>
            <person name="Bourzgui I."/>
            <person name="Brown A."/>
            <person name="Cahill P."/>
            <person name="Channer S."/>
            <person name="Cheshatsang Y."/>
            <person name="Chuda L."/>
            <person name="Citroen M."/>
            <person name="Collymore A."/>
            <person name="Cooke P."/>
            <person name="Costello M."/>
            <person name="D'Aco K."/>
            <person name="Daza R."/>
            <person name="De Haan G."/>
            <person name="DeGray S."/>
            <person name="DeMaso C."/>
            <person name="Dhargay N."/>
            <person name="Dooley K."/>
            <person name="Dooley E."/>
            <person name="Doricent M."/>
            <person name="Dorje P."/>
            <person name="Dorjee K."/>
            <person name="Dupes A."/>
            <person name="Elong R."/>
            <person name="Falk J."/>
            <person name="Farina A."/>
            <person name="Faro S."/>
            <person name="Ferguson D."/>
            <person name="Fisher S."/>
            <person name="Foley C.D."/>
            <person name="Franke A."/>
            <person name="Friedrich D."/>
            <person name="Gadbois L."/>
            <person name="Gearin G."/>
            <person name="Gearin C.R."/>
            <person name="Giannoukos G."/>
            <person name="Goode T."/>
            <person name="Graham J."/>
            <person name="Grandbois E."/>
            <person name="Grewal S."/>
            <person name="Gyaltsen K."/>
            <person name="Hafez N."/>
            <person name="Hagos B."/>
            <person name="Hall J."/>
            <person name="Henson C."/>
            <person name="Hollinger A."/>
            <person name="Honan T."/>
            <person name="Huard M.D."/>
            <person name="Hughes L."/>
            <person name="Hurhula B."/>
            <person name="Husby M.E."/>
            <person name="Kamat A."/>
            <person name="Kanga B."/>
            <person name="Kashin S."/>
            <person name="Khazanovich D."/>
            <person name="Kisner P."/>
            <person name="Lance K."/>
            <person name="Lara M."/>
            <person name="Lee W."/>
            <person name="Lennon N."/>
            <person name="Letendre F."/>
            <person name="LeVine R."/>
            <person name="Lipovsky A."/>
            <person name="Liu X."/>
            <person name="Liu J."/>
            <person name="Liu S."/>
            <person name="Lokyitsang T."/>
            <person name="Lokyitsang Y."/>
            <person name="Lubonja R."/>
            <person name="Lui A."/>
            <person name="MacDonald P."/>
            <person name="Magnisalis V."/>
            <person name="Maru K."/>
            <person name="Matthews C."/>
            <person name="McCusker W."/>
            <person name="McDonough S."/>
            <person name="Mehta T."/>
            <person name="Meldrim J."/>
            <person name="Meneus L."/>
            <person name="Mihai O."/>
            <person name="Mihalev A."/>
            <person name="Mihova T."/>
            <person name="Mittelman R."/>
            <person name="Mlenga V."/>
            <person name="Montmayeur A."/>
            <person name="Mulrain L."/>
            <person name="Navidi A."/>
            <person name="Naylor J."/>
            <person name="Negash T."/>
            <person name="Nguyen T."/>
            <person name="Nguyen N."/>
            <person name="Nicol R."/>
            <person name="Norbu C."/>
            <person name="Norbu N."/>
            <person name="Novod N."/>
            <person name="O'Neill B."/>
            <person name="Osman S."/>
            <person name="Markiewicz E."/>
            <person name="Oyono O.L."/>
            <person name="Patti C."/>
            <person name="Phunkhang P."/>
            <person name="Pierre F."/>
            <person name="Priest M."/>
            <person name="Raghuraman S."/>
            <person name="Rege F."/>
            <person name="Reyes R."/>
            <person name="Rise C."/>
            <person name="Rogov P."/>
            <person name="Ross K."/>
            <person name="Ryan E."/>
            <person name="Settipalli S."/>
            <person name="Shea T."/>
            <person name="Sherpa N."/>
            <person name="Shi L."/>
            <person name="Shih D."/>
            <person name="Sparrow T."/>
            <person name="Spaulding J."/>
            <person name="Stalker J."/>
            <person name="Stange-Thomann N."/>
            <person name="Stavropoulos S."/>
            <person name="Stone C."/>
            <person name="Strader C."/>
            <person name="Tesfaye S."/>
            <person name="Thomson T."/>
            <person name="Thoulutsang Y."/>
            <person name="Thoulutsang D."/>
            <person name="Topham K."/>
            <person name="Topping I."/>
            <person name="Tsamla T."/>
            <person name="Vassiliev H."/>
            <person name="Vo A."/>
            <person name="Wangchuk T."/>
            <person name="Wangdi T."/>
            <person name="Weiand M."/>
            <person name="Wilkinson J."/>
            <person name="Wilson A."/>
            <person name="Yadav S."/>
            <person name="Young G."/>
            <person name="Yu Q."/>
            <person name="Zembek L."/>
            <person name="Zhong D."/>
            <person name="Zimmer A."/>
            <person name="Zwirko Z."/>
            <person name="Jaffe D.B."/>
            <person name="Alvarez P."/>
            <person name="Brockman W."/>
            <person name="Butler J."/>
            <person name="Chin C."/>
            <person name="Gnerre S."/>
            <person name="Grabherr M."/>
            <person name="Kleber M."/>
            <person name="Mauceli E."/>
            <person name="MacCallum I."/>
        </authorList>
    </citation>
    <scope>NUCLEOTIDE SEQUENCE [LARGE SCALE GENOMIC DNA]</scope>
    <source>
        <strain evidence="3">Tucson 14024-0371.13</strain>
    </source>
</reference>
<dbReference type="STRING" id="7217.A0A0P9C7K9"/>
<dbReference type="OrthoDB" id="7860203at2759"/>
<dbReference type="InParanoid" id="A0A0P9C7K9"/>
<organism evidence="2 3">
    <name type="scientific">Drosophila ananassae</name>
    <name type="common">Fruit fly</name>
    <dbReference type="NCBI Taxonomy" id="7217"/>
    <lineage>
        <taxon>Eukaryota</taxon>
        <taxon>Metazoa</taxon>
        <taxon>Ecdysozoa</taxon>
        <taxon>Arthropoda</taxon>
        <taxon>Hexapoda</taxon>
        <taxon>Insecta</taxon>
        <taxon>Pterygota</taxon>
        <taxon>Neoptera</taxon>
        <taxon>Endopterygota</taxon>
        <taxon>Diptera</taxon>
        <taxon>Brachycera</taxon>
        <taxon>Muscomorpha</taxon>
        <taxon>Ephydroidea</taxon>
        <taxon>Drosophilidae</taxon>
        <taxon>Drosophila</taxon>
        <taxon>Sophophora</taxon>
    </lineage>
</organism>
<dbReference type="GeneID" id="26515242"/>
<dbReference type="EMBL" id="CH902617">
    <property type="protein sequence ID" value="KPU79531.1"/>
    <property type="molecule type" value="Genomic_DNA"/>
</dbReference>
<evidence type="ECO:0000313" key="2">
    <source>
        <dbReference type="EMBL" id="KPU79531.1"/>
    </source>
</evidence>
<name>A0A0P9C7K9_DROAN</name>
<dbReference type="AlphaFoldDB" id="A0A0P9C7K9"/>
<dbReference type="Proteomes" id="UP000007801">
    <property type="component" value="Unassembled WGS sequence"/>
</dbReference>
<dbReference type="KEGG" id="dan:26515242"/>
<feature type="region of interest" description="Disordered" evidence="1">
    <location>
        <begin position="351"/>
        <end position="405"/>
    </location>
</feature>
<keyword evidence="3" id="KW-1185">Reference proteome</keyword>
<evidence type="ECO:0000313" key="3">
    <source>
        <dbReference type="Proteomes" id="UP000007801"/>
    </source>
</evidence>
<gene>
    <name evidence="2" type="primary">Dana\GF27833</name>
    <name evidence="2" type="ORF">GF27833</name>
</gene>